<dbReference type="CDD" id="cd04647">
    <property type="entry name" value="LbH_MAT_like"/>
    <property type="match status" value="1"/>
</dbReference>
<evidence type="ECO:0000256" key="2">
    <source>
        <dbReference type="ARBA" id="ARBA00022737"/>
    </source>
</evidence>
<sequence length="196" mass="21713">MKNKYSISEFVSTGISYILTKLFDRNARLIRRPVYIRGKKNLQYKKGFTTGHGCRFDLKGDSMARLTFGENCELGDAVHIVAHDKVSIGNNVLMASKIFISDTSHGEYSGEQQDSPFVSPNQRPLRTRPVIIGDNVWIGENVVILPGVKIGSGSIIGANSVVNQNIAENSIAVGSPAKVIKKFDKNSNMWKKIEER</sequence>
<evidence type="ECO:0000313" key="3">
    <source>
        <dbReference type="EMBL" id="RRR54309.1"/>
    </source>
</evidence>
<gene>
    <name evidence="3" type="ORF">EI998_03280</name>
</gene>
<dbReference type="PANTHER" id="PTHR23416">
    <property type="entry name" value="SIALIC ACID SYNTHASE-RELATED"/>
    <property type="match status" value="1"/>
</dbReference>
<dbReference type="InterPro" id="IPR051159">
    <property type="entry name" value="Hexapeptide_acetyltransf"/>
</dbReference>
<organism evidence="3 4">
    <name type="scientific">Streptococcus suis</name>
    <dbReference type="NCBI Taxonomy" id="1307"/>
    <lineage>
        <taxon>Bacteria</taxon>
        <taxon>Bacillati</taxon>
        <taxon>Bacillota</taxon>
        <taxon>Bacilli</taxon>
        <taxon>Lactobacillales</taxon>
        <taxon>Streptococcaceae</taxon>
        <taxon>Streptococcus</taxon>
    </lineage>
</organism>
<dbReference type="InterPro" id="IPR001451">
    <property type="entry name" value="Hexapep"/>
</dbReference>
<reference evidence="3 4" key="1">
    <citation type="submission" date="2018-11" db="EMBL/GenBank/DDBJ databases">
        <authorList>
            <person name="Stevens M.J."/>
            <person name="Cernela N."/>
            <person name="Spoerry Serrano N."/>
            <person name="Schmitt S."/>
            <person name="Schrenzel J."/>
            <person name="Stephan R."/>
        </authorList>
    </citation>
    <scope>NUCLEOTIDE SEQUENCE [LARGE SCALE GENOMIC DNA]</scope>
    <source>
        <strain evidence="3 4">PP422</strain>
    </source>
</reference>
<dbReference type="Pfam" id="PF00132">
    <property type="entry name" value="Hexapep"/>
    <property type="match status" value="1"/>
</dbReference>
<accession>A0A3R8SAW6</accession>
<comment type="caution">
    <text evidence="3">The sequence shown here is derived from an EMBL/GenBank/DDBJ whole genome shotgun (WGS) entry which is preliminary data.</text>
</comment>
<keyword evidence="2" id="KW-0677">Repeat</keyword>
<evidence type="ECO:0000313" key="4">
    <source>
        <dbReference type="Proteomes" id="UP000274117"/>
    </source>
</evidence>
<reference evidence="3 4" key="2">
    <citation type="submission" date="2018-12" db="EMBL/GenBank/DDBJ databases">
        <title>Whole-genome sequences of fifteen clinical Streptococcus suis strains isolated from pigs between 2006 and 2018.</title>
        <authorList>
            <person name="Stevens M.J.A."/>
            <person name="Cernela N."/>
            <person name="Spoerry Serrano N."/>
            <person name="Schmitt S."/>
            <person name="Schrenzel J."/>
            <person name="Stephan R."/>
        </authorList>
    </citation>
    <scope>NUCLEOTIDE SEQUENCE [LARGE SCALE GENOMIC DNA]</scope>
    <source>
        <strain evidence="3 4">PP422</strain>
    </source>
</reference>
<dbReference type="Gene3D" id="2.160.10.10">
    <property type="entry name" value="Hexapeptide repeat proteins"/>
    <property type="match status" value="1"/>
</dbReference>
<keyword evidence="1 3" id="KW-0808">Transferase</keyword>
<proteinExistence type="predicted"/>
<name>A0A3R8SAW6_STRSU</name>
<dbReference type="Proteomes" id="UP000274117">
    <property type="component" value="Unassembled WGS sequence"/>
</dbReference>
<evidence type="ECO:0000256" key="1">
    <source>
        <dbReference type="ARBA" id="ARBA00022679"/>
    </source>
</evidence>
<dbReference type="PROSITE" id="PS00101">
    <property type="entry name" value="HEXAPEP_TRANSFERASES"/>
    <property type="match status" value="1"/>
</dbReference>
<protein>
    <submittedName>
        <fullName evidence="3">Acetyltransferase</fullName>
    </submittedName>
</protein>
<dbReference type="PANTHER" id="PTHR23416:SF78">
    <property type="entry name" value="LIPOPOLYSACCHARIDE BIOSYNTHESIS O-ACETYL TRANSFERASE WBBJ-RELATED"/>
    <property type="match status" value="1"/>
</dbReference>
<dbReference type="SUPFAM" id="SSF51161">
    <property type="entry name" value="Trimeric LpxA-like enzymes"/>
    <property type="match status" value="1"/>
</dbReference>
<dbReference type="InterPro" id="IPR011004">
    <property type="entry name" value="Trimer_LpxA-like_sf"/>
</dbReference>
<dbReference type="EMBL" id="RSDO01000004">
    <property type="protein sequence ID" value="RRR54309.1"/>
    <property type="molecule type" value="Genomic_DNA"/>
</dbReference>
<dbReference type="GO" id="GO:0016740">
    <property type="term" value="F:transferase activity"/>
    <property type="evidence" value="ECO:0007669"/>
    <property type="project" value="UniProtKB-KW"/>
</dbReference>
<dbReference type="InterPro" id="IPR018357">
    <property type="entry name" value="Hexapep_transf_CS"/>
</dbReference>
<dbReference type="AlphaFoldDB" id="A0A3R8SAW6"/>